<name>A0ABR3TJ11_9PEZI</name>
<dbReference type="PROSITE" id="PS51186">
    <property type="entry name" value="GNAT"/>
    <property type="match status" value="1"/>
</dbReference>
<feature type="region of interest" description="Disordered" evidence="1">
    <location>
        <begin position="80"/>
        <end position="120"/>
    </location>
</feature>
<accession>A0ABR3TJ11</accession>
<proteinExistence type="predicted"/>
<dbReference type="InterPro" id="IPR000182">
    <property type="entry name" value="GNAT_dom"/>
</dbReference>
<dbReference type="Pfam" id="PF13302">
    <property type="entry name" value="Acetyltransf_3"/>
    <property type="match status" value="1"/>
</dbReference>
<feature type="domain" description="N-acetyltransferase" evidence="2">
    <location>
        <begin position="76"/>
        <end position="234"/>
    </location>
</feature>
<organism evidence="3 4">
    <name type="scientific">Diplodia intermedia</name>
    <dbReference type="NCBI Taxonomy" id="856260"/>
    <lineage>
        <taxon>Eukaryota</taxon>
        <taxon>Fungi</taxon>
        <taxon>Dikarya</taxon>
        <taxon>Ascomycota</taxon>
        <taxon>Pezizomycotina</taxon>
        <taxon>Dothideomycetes</taxon>
        <taxon>Dothideomycetes incertae sedis</taxon>
        <taxon>Botryosphaeriales</taxon>
        <taxon>Botryosphaeriaceae</taxon>
        <taxon>Diplodia</taxon>
    </lineage>
</organism>
<evidence type="ECO:0000313" key="3">
    <source>
        <dbReference type="EMBL" id="KAL1639483.1"/>
    </source>
</evidence>
<keyword evidence="4" id="KW-1185">Reference proteome</keyword>
<feature type="compositionally biased region" description="Low complexity" evidence="1">
    <location>
        <begin position="98"/>
        <end position="117"/>
    </location>
</feature>
<dbReference type="InterPro" id="IPR016181">
    <property type="entry name" value="Acyl_CoA_acyltransferase"/>
</dbReference>
<comment type="caution">
    <text evidence="3">The sequence shown here is derived from an EMBL/GenBank/DDBJ whole genome shotgun (WGS) entry which is preliminary data.</text>
</comment>
<dbReference type="PANTHER" id="PTHR46067:SF27">
    <property type="entry name" value="ACYL-COA N-ACYLTRANSFERASES (NAT) SUPERFAMILY PROTEIN"/>
    <property type="match status" value="1"/>
</dbReference>
<feature type="region of interest" description="Disordered" evidence="1">
    <location>
        <begin position="1"/>
        <end position="21"/>
    </location>
</feature>
<reference evidence="3 4" key="1">
    <citation type="journal article" date="2023" name="Plant Dis.">
        <title>First Report of Diplodia intermedia Causing Canker and Dieback Diseases on Apple Trees in Canada.</title>
        <authorList>
            <person name="Ellouze W."/>
            <person name="Ilyukhin E."/>
            <person name="Sulman M."/>
            <person name="Ali S."/>
        </authorList>
    </citation>
    <scope>NUCLEOTIDE SEQUENCE [LARGE SCALE GENOMIC DNA]</scope>
    <source>
        <strain evidence="3 4">M45-28</strain>
    </source>
</reference>
<dbReference type="Gene3D" id="3.40.630.30">
    <property type="match status" value="1"/>
</dbReference>
<dbReference type="PANTHER" id="PTHR46067">
    <property type="entry name" value="ACYL-COA N-ACYLTRANSFERASES (NAT) SUPERFAMILY PROTEIN"/>
    <property type="match status" value="1"/>
</dbReference>
<gene>
    <name evidence="3" type="ORF">SLS58_007915</name>
</gene>
<dbReference type="SUPFAM" id="SSF55729">
    <property type="entry name" value="Acyl-CoA N-acyltransferases (Nat)"/>
    <property type="match status" value="2"/>
</dbReference>
<dbReference type="Proteomes" id="UP001521184">
    <property type="component" value="Unassembled WGS sequence"/>
</dbReference>
<protein>
    <recommendedName>
        <fullName evidence="2">N-acetyltransferase domain-containing protein</fullName>
    </recommendedName>
</protein>
<feature type="compositionally biased region" description="Polar residues" evidence="1">
    <location>
        <begin position="1"/>
        <end position="11"/>
    </location>
</feature>
<evidence type="ECO:0000259" key="2">
    <source>
        <dbReference type="PROSITE" id="PS51186"/>
    </source>
</evidence>
<evidence type="ECO:0000313" key="4">
    <source>
        <dbReference type="Proteomes" id="UP001521184"/>
    </source>
</evidence>
<sequence>MSEKGTTNNVSAMDKAAPPFPPPPLLSLKTCIVRPYHPADAPSLSRHGNNPLIAQWMSDMFPNPYTLEKAQGWIAMNLPQEDAKDGPHSNSAAATSDPPLAQQLAPTAPTASSLPPSSDEPAVITWPATIHHAICIGDECVGTIGVKPGAGEHARSAELGYWLGEAAWGRGIATEAATAYAAWVFETVPGLERFGNIASARVLEKIGFRREGSLRKAVWKGGVWRDLEMSGLLREEWAEGREGKGEETA</sequence>
<dbReference type="EMBL" id="JAKEKT020000063">
    <property type="protein sequence ID" value="KAL1639483.1"/>
    <property type="molecule type" value="Genomic_DNA"/>
</dbReference>
<evidence type="ECO:0000256" key="1">
    <source>
        <dbReference type="SAM" id="MobiDB-lite"/>
    </source>
</evidence>